<organism evidence="1">
    <name type="scientific">marine sediment metagenome</name>
    <dbReference type="NCBI Taxonomy" id="412755"/>
    <lineage>
        <taxon>unclassified sequences</taxon>
        <taxon>metagenomes</taxon>
        <taxon>ecological metagenomes</taxon>
    </lineage>
</organism>
<sequence length="113" mass="12567">MHSGFNTNVPYKGKMYHVQTEDGGARNPVLTTLLYQKGEILLSEKTSYADVLVDDDWKEKVLERMKDQHRGIIKNLMAGQLTGEQAGKEAAAGEKKELTLEETIIEYIIGAGV</sequence>
<comment type="caution">
    <text evidence="1">The sequence shown here is derived from an EMBL/GenBank/DDBJ whole genome shotgun (WGS) entry which is preliminary data.</text>
</comment>
<protein>
    <submittedName>
        <fullName evidence="1">Uncharacterized protein</fullName>
    </submittedName>
</protein>
<dbReference type="EMBL" id="LAZR01014759">
    <property type="protein sequence ID" value="KKM16072.1"/>
    <property type="molecule type" value="Genomic_DNA"/>
</dbReference>
<gene>
    <name evidence="1" type="ORF">LCGC14_1689560</name>
</gene>
<accession>A0A0F9HLQ2</accession>
<reference evidence="1" key="1">
    <citation type="journal article" date="2015" name="Nature">
        <title>Complex archaea that bridge the gap between prokaryotes and eukaryotes.</title>
        <authorList>
            <person name="Spang A."/>
            <person name="Saw J.H."/>
            <person name="Jorgensen S.L."/>
            <person name="Zaremba-Niedzwiedzka K."/>
            <person name="Martijn J."/>
            <person name="Lind A.E."/>
            <person name="van Eijk R."/>
            <person name="Schleper C."/>
            <person name="Guy L."/>
            <person name="Ettema T.J."/>
        </authorList>
    </citation>
    <scope>NUCLEOTIDE SEQUENCE</scope>
</reference>
<evidence type="ECO:0000313" key="1">
    <source>
        <dbReference type="EMBL" id="KKM16072.1"/>
    </source>
</evidence>
<dbReference type="AlphaFoldDB" id="A0A0F9HLQ2"/>
<proteinExistence type="predicted"/>
<name>A0A0F9HLQ2_9ZZZZ</name>